<name>M3XJS4_LATCH</name>
<keyword evidence="3" id="KW-1185">Reference proteome</keyword>
<sequence length="134" mass="15871">MFSKILISRCLCGYCQPMPTRPESICCREVSELSSKITHDMRCITQLSGFQVNCLDPEVLELSFYEYLEYEGPIGDAEQIHEIYRYIAYRRLARWIWHRLGRGNRRPLPSCAVKKIREQFPSEEYTGFQYAQNF</sequence>
<evidence type="ECO:0000259" key="1">
    <source>
        <dbReference type="Pfam" id="PF20478"/>
    </source>
</evidence>
<dbReference type="InterPro" id="IPR046815">
    <property type="entry name" value="P2RX7_C"/>
</dbReference>
<dbReference type="EMBL" id="AFYH01250123">
    <property type="status" value="NOT_ANNOTATED_CDS"/>
    <property type="molecule type" value="Genomic_DNA"/>
</dbReference>
<dbReference type="GeneTree" id="ENSGT00530000068605"/>
<feature type="domain" description="P2X purinoreceptor 7 intracellular" evidence="1">
    <location>
        <begin position="9"/>
        <end position="129"/>
    </location>
</feature>
<accession>M3XJS4</accession>
<organism evidence="2 3">
    <name type="scientific">Latimeria chalumnae</name>
    <name type="common">Coelacanth</name>
    <dbReference type="NCBI Taxonomy" id="7897"/>
    <lineage>
        <taxon>Eukaryota</taxon>
        <taxon>Metazoa</taxon>
        <taxon>Chordata</taxon>
        <taxon>Craniata</taxon>
        <taxon>Vertebrata</taxon>
        <taxon>Euteleostomi</taxon>
        <taxon>Coelacanthiformes</taxon>
        <taxon>Coelacanthidae</taxon>
        <taxon>Latimeria</taxon>
    </lineage>
</organism>
<reference evidence="2" key="2">
    <citation type="submission" date="2025-08" db="UniProtKB">
        <authorList>
            <consortium name="Ensembl"/>
        </authorList>
    </citation>
    <scope>IDENTIFICATION</scope>
</reference>
<dbReference type="eggNOG" id="ENOG502S2BW">
    <property type="taxonomic scope" value="Eukaryota"/>
</dbReference>
<dbReference type="Proteomes" id="UP000008672">
    <property type="component" value="Unassembled WGS sequence"/>
</dbReference>
<protein>
    <recommendedName>
        <fullName evidence="1">P2X purinoreceptor 7 intracellular domain-containing protein</fullName>
    </recommendedName>
</protein>
<evidence type="ECO:0000313" key="2">
    <source>
        <dbReference type="Ensembl" id="ENSLACP00000022980.1"/>
    </source>
</evidence>
<dbReference type="PANTHER" id="PTHR36981:SF1">
    <property type="entry name" value="P2X PURINORECEPTOR 7 INTRACELLULAR DOMAIN-CONTAINING PROTEIN"/>
    <property type="match status" value="1"/>
</dbReference>
<reference evidence="2" key="3">
    <citation type="submission" date="2025-09" db="UniProtKB">
        <authorList>
            <consortium name="Ensembl"/>
        </authorList>
    </citation>
    <scope>IDENTIFICATION</scope>
</reference>
<dbReference type="Bgee" id="ENSLACG00000022457">
    <property type="expression patterns" value="Expressed in mesonephros and 6 other cell types or tissues"/>
</dbReference>
<dbReference type="Ensembl" id="ENSLACT00000025971.1">
    <property type="protein sequence ID" value="ENSLACP00000022980.1"/>
    <property type="gene ID" value="ENSLACG00000022457.1"/>
</dbReference>
<evidence type="ECO:0000313" key="3">
    <source>
        <dbReference type="Proteomes" id="UP000008672"/>
    </source>
</evidence>
<dbReference type="PANTHER" id="PTHR36981">
    <property type="entry name" value="ZGC:195170"/>
    <property type="match status" value="1"/>
</dbReference>
<dbReference type="AlphaFoldDB" id="M3XJS4"/>
<proteinExistence type="predicted"/>
<dbReference type="Pfam" id="PF20478">
    <property type="entry name" value="P2RX7_C"/>
    <property type="match status" value="1"/>
</dbReference>
<reference evidence="3" key="1">
    <citation type="submission" date="2011-08" db="EMBL/GenBank/DDBJ databases">
        <title>The draft genome of Latimeria chalumnae.</title>
        <authorList>
            <person name="Di Palma F."/>
            <person name="Alfoldi J."/>
            <person name="Johnson J."/>
            <person name="Berlin A."/>
            <person name="Gnerre S."/>
            <person name="Jaffe D."/>
            <person name="MacCallum I."/>
            <person name="Young S."/>
            <person name="Walker B.J."/>
            <person name="Lander E."/>
            <person name="Lindblad-Toh K."/>
        </authorList>
    </citation>
    <scope>NUCLEOTIDE SEQUENCE [LARGE SCALE GENOMIC DNA]</scope>
    <source>
        <strain evidence="3">Wild caught</strain>
    </source>
</reference>
<dbReference type="HOGENOM" id="CLU_100750_1_0_1"/>
<dbReference type="InParanoid" id="M3XJS4"/>
<dbReference type="OMA" id="ITEHEAF"/>